<protein>
    <submittedName>
        <fullName evidence="2">Uncharacterized protein</fullName>
    </submittedName>
</protein>
<proteinExistence type="predicted"/>
<organism evidence="2 3">
    <name type="scientific">Datura stramonium</name>
    <name type="common">Jimsonweed</name>
    <name type="synonym">Common thornapple</name>
    <dbReference type="NCBI Taxonomy" id="4076"/>
    <lineage>
        <taxon>Eukaryota</taxon>
        <taxon>Viridiplantae</taxon>
        <taxon>Streptophyta</taxon>
        <taxon>Embryophyta</taxon>
        <taxon>Tracheophyta</taxon>
        <taxon>Spermatophyta</taxon>
        <taxon>Magnoliopsida</taxon>
        <taxon>eudicotyledons</taxon>
        <taxon>Gunneridae</taxon>
        <taxon>Pentapetalae</taxon>
        <taxon>asterids</taxon>
        <taxon>lamiids</taxon>
        <taxon>Solanales</taxon>
        <taxon>Solanaceae</taxon>
        <taxon>Solanoideae</taxon>
        <taxon>Datureae</taxon>
        <taxon>Datura</taxon>
    </lineage>
</organism>
<keyword evidence="3" id="KW-1185">Reference proteome</keyword>
<reference evidence="2 3" key="1">
    <citation type="journal article" date="2021" name="BMC Genomics">
        <title>Datura genome reveals duplications of psychoactive alkaloid biosynthetic genes and high mutation rate following tissue culture.</title>
        <authorList>
            <person name="Rajewski A."/>
            <person name="Carter-House D."/>
            <person name="Stajich J."/>
            <person name="Litt A."/>
        </authorList>
    </citation>
    <scope>NUCLEOTIDE SEQUENCE [LARGE SCALE GENOMIC DNA]</scope>
    <source>
        <strain evidence="2">AR-01</strain>
    </source>
</reference>
<feature type="region of interest" description="Disordered" evidence="1">
    <location>
        <begin position="41"/>
        <end position="80"/>
    </location>
</feature>
<comment type="caution">
    <text evidence="2">The sequence shown here is derived from an EMBL/GenBank/DDBJ whole genome shotgun (WGS) entry which is preliminary data.</text>
</comment>
<dbReference type="Proteomes" id="UP000823775">
    <property type="component" value="Unassembled WGS sequence"/>
</dbReference>
<evidence type="ECO:0000313" key="3">
    <source>
        <dbReference type="Proteomes" id="UP000823775"/>
    </source>
</evidence>
<evidence type="ECO:0000313" key="2">
    <source>
        <dbReference type="EMBL" id="MCE0481117.1"/>
    </source>
</evidence>
<gene>
    <name evidence="2" type="ORF">HAX54_038532</name>
</gene>
<feature type="non-terminal residue" evidence="2">
    <location>
        <position position="1"/>
    </location>
</feature>
<sequence>HKMVTEIKGAQIWFKKWIRDFKLREDIPIVLKNTIKAQEMKANASKPDQLEASQSSEKEEIPSKKEHEVELDKARLLKRS</sequence>
<dbReference type="EMBL" id="JACEIK010005266">
    <property type="protein sequence ID" value="MCE0481117.1"/>
    <property type="molecule type" value="Genomic_DNA"/>
</dbReference>
<evidence type="ECO:0000256" key="1">
    <source>
        <dbReference type="SAM" id="MobiDB-lite"/>
    </source>
</evidence>
<feature type="compositionally biased region" description="Basic and acidic residues" evidence="1">
    <location>
        <begin position="56"/>
        <end position="80"/>
    </location>
</feature>
<accession>A0ABS8VNZ2</accession>
<name>A0ABS8VNZ2_DATST</name>